<sequence length="58" mass="6053">MNLPIQSQPVVRTANITSVSGLGINLSFFCPFGCGVVNCGQGRHCVDTGFMSCDCVNG</sequence>
<dbReference type="AlphaFoldDB" id="A0AAD3B3T6"/>
<reference evidence="1 2" key="1">
    <citation type="submission" date="2019-02" db="EMBL/GenBank/DDBJ databases">
        <title>Draft genome sequence of Arthrospira platensis NIES-3807.</title>
        <authorList>
            <person name="Yamaguchi H."/>
            <person name="Suzuki S."/>
            <person name="Kawachi M."/>
        </authorList>
    </citation>
    <scope>NUCLEOTIDE SEQUENCE [LARGE SCALE GENOMIC DNA]</scope>
    <source>
        <strain evidence="1 2">NIES-3807</strain>
    </source>
</reference>
<dbReference type="Proteomes" id="UP000441080">
    <property type="component" value="Unassembled WGS sequence"/>
</dbReference>
<accession>A0AAD3B3T6</accession>
<comment type="caution">
    <text evidence="1">The sequence shown here is derived from an EMBL/GenBank/DDBJ whole genome shotgun (WGS) entry which is preliminary data.</text>
</comment>
<gene>
    <name evidence="1" type="ORF">NIES3807_38570</name>
</gene>
<evidence type="ECO:0000313" key="2">
    <source>
        <dbReference type="Proteomes" id="UP000441080"/>
    </source>
</evidence>
<evidence type="ECO:0000313" key="1">
    <source>
        <dbReference type="EMBL" id="GCL60672.1"/>
    </source>
</evidence>
<name>A0AAD3B3T6_MICAE</name>
<organism evidence="1 2">
    <name type="scientific">Microcystis aeruginosa NIES-3807</name>
    <dbReference type="NCBI Taxonomy" id="2517785"/>
    <lineage>
        <taxon>Bacteria</taxon>
        <taxon>Bacillati</taxon>
        <taxon>Cyanobacteriota</taxon>
        <taxon>Cyanophyceae</taxon>
        <taxon>Oscillatoriophycideae</taxon>
        <taxon>Chroococcales</taxon>
        <taxon>Microcystaceae</taxon>
        <taxon>Microcystis</taxon>
    </lineage>
</organism>
<dbReference type="EMBL" id="BJCK01000099">
    <property type="protein sequence ID" value="GCL60672.1"/>
    <property type="molecule type" value="Genomic_DNA"/>
</dbReference>
<protein>
    <submittedName>
        <fullName evidence="1">Uncharacterized protein</fullName>
    </submittedName>
</protein>
<proteinExistence type="predicted"/>